<keyword evidence="5" id="KW-0067">ATP-binding</keyword>
<comment type="caution">
    <text evidence="9">The sequence shown here is derived from an EMBL/GenBank/DDBJ whole genome shotgun (WGS) entry which is preliminary data.</text>
</comment>
<accession>A0ABM9A7Z2</accession>
<dbReference type="Pfam" id="PF00733">
    <property type="entry name" value="Asn_synthase"/>
    <property type="match status" value="1"/>
</dbReference>
<gene>
    <name evidence="9" type="primary">asnB_2</name>
    <name evidence="9" type="ORF">VMF7928_03812</name>
</gene>
<evidence type="ECO:0000256" key="2">
    <source>
        <dbReference type="ARBA" id="ARBA00005752"/>
    </source>
</evidence>
<organism evidence="9 10">
    <name type="scientific">Vibrio marisflavi CECT 7928</name>
    <dbReference type="NCBI Taxonomy" id="634439"/>
    <lineage>
        <taxon>Bacteria</taxon>
        <taxon>Pseudomonadati</taxon>
        <taxon>Pseudomonadota</taxon>
        <taxon>Gammaproteobacteria</taxon>
        <taxon>Vibrionales</taxon>
        <taxon>Vibrionaceae</taxon>
        <taxon>Vibrio</taxon>
    </lineage>
</organism>
<dbReference type="PIRSF" id="PIRSF001589">
    <property type="entry name" value="Asn_synthetase_glu-h"/>
    <property type="match status" value="1"/>
</dbReference>
<dbReference type="Gene3D" id="3.40.50.620">
    <property type="entry name" value="HUPs"/>
    <property type="match status" value="1"/>
</dbReference>
<dbReference type="SUPFAM" id="SSF52402">
    <property type="entry name" value="Adenine nucleotide alpha hydrolases-like"/>
    <property type="match status" value="1"/>
</dbReference>
<evidence type="ECO:0000256" key="4">
    <source>
        <dbReference type="ARBA" id="ARBA00022741"/>
    </source>
</evidence>
<evidence type="ECO:0000259" key="8">
    <source>
        <dbReference type="PROSITE" id="PS51278"/>
    </source>
</evidence>
<dbReference type="PANTHER" id="PTHR43284:SF1">
    <property type="entry name" value="ASPARAGINE SYNTHETASE"/>
    <property type="match status" value="1"/>
</dbReference>
<evidence type="ECO:0000256" key="3">
    <source>
        <dbReference type="ARBA" id="ARBA00012737"/>
    </source>
</evidence>
<protein>
    <recommendedName>
        <fullName evidence="3">asparagine synthase (glutamine-hydrolyzing)</fullName>
        <ecNumber evidence="3">6.3.5.4</ecNumber>
    </recommendedName>
</protein>
<dbReference type="CDD" id="cd01991">
    <property type="entry name" value="Asn_synthase_B_C"/>
    <property type="match status" value="1"/>
</dbReference>
<dbReference type="InterPro" id="IPR051786">
    <property type="entry name" value="ASN_synthetase/amidase"/>
</dbReference>
<comment type="catalytic activity">
    <reaction evidence="7">
        <text>L-aspartate + L-glutamine + ATP + H2O = L-asparagine + L-glutamate + AMP + diphosphate + H(+)</text>
        <dbReference type="Rhea" id="RHEA:12228"/>
        <dbReference type="ChEBI" id="CHEBI:15377"/>
        <dbReference type="ChEBI" id="CHEBI:15378"/>
        <dbReference type="ChEBI" id="CHEBI:29985"/>
        <dbReference type="ChEBI" id="CHEBI:29991"/>
        <dbReference type="ChEBI" id="CHEBI:30616"/>
        <dbReference type="ChEBI" id="CHEBI:33019"/>
        <dbReference type="ChEBI" id="CHEBI:58048"/>
        <dbReference type="ChEBI" id="CHEBI:58359"/>
        <dbReference type="ChEBI" id="CHEBI:456215"/>
        <dbReference type="EC" id="6.3.5.4"/>
    </reaction>
</comment>
<name>A0ABM9A7Z2_9VIBR</name>
<evidence type="ECO:0000256" key="6">
    <source>
        <dbReference type="ARBA" id="ARBA00022962"/>
    </source>
</evidence>
<dbReference type="Proteomes" id="UP000838748">
    <property type="component" value="Unassembled WGS sequence"/>
</dbReference>
<keyword evidence="9" id="KW-0436">Ligase</keyword>
<dbReference type="EMBL" id="CAKLDM010000002">
    <property type="protein sequence ID" value="CAH0541754.1"/>
    <property type="molecule type" value="Genomic_DNA"/>
</dbReference>
<dbReference type="InterPro" id="IPR001962">
    <property type="entry name" value="Asn_synthase"/>
</dbReference>
<sequence>MCGIFYTNLDISYTRLNKVIALSSRRGPDAQSSMRVGGQTLAHTRLALLDLDPRSNQPFSYKHLVAVFNGEIYNFRSLRASLEKGGYTFSTEGDVEVLLAGYLEYGHKILERLIGMFAFAIYDANAQTVFCARDRLGKKPLFYSFHGKGFTAASSVDQVVTVLQGVGQEVSISSQAMGSFFSSKCTSAPQSIYNGIYSVGAGEYMIISTIDSKIVANECYWDPRHLVSTTPMISSSFDDACNELEGLLSEAVESRLVSDVPVGVLMSGGVDSTLVAALAQKKSAVPIKAFTVAFDDPKYDESGVASRVADSLGLEHHILECRSSDLIDLIEDMSLAYDEPFADSSALPTLLVSKFASQHVKAVMTGDGADEVFLGYNRYSQLSSILPFLSAWQKTPKPVRKGVSHLLNLLPKKLARRVQKVSEFSTVGEFYSALLKTDTSSWYVSEQSPFEDVLSFCDSSLDPISLAGLYDLQHYLLNDINVKIDRASMHFSLEARAPFLDHRVVEYGLLLPKKYKFKPNSKKFIIKSLASRYLPSDITEMRKRGFSIPLSSWFRGELREYVEDQLTPGTLGAINGVDSRAVLDMIHDHMSGKVNAQTDIWKLLVYVAWAQKRR</sequence>
<evidence type="ECO:0000313" key="9">
    <source>
        <dbReference type="EMBL" id="CAH0541754.1"/>
    </source>
</evidence>
<evidence type="ECO:0000313" key="10">
    <source>
        <dbReference type="Proteomes" id="UP000838748"/>
    </source>
</evidence>
<dbReference type="PANTHER" id="PTHR43284">
    <property type="entry name" value="ASPARAGINE SYNTHETASE (GLUTAMINE-HYDROLYZING)"/>
    <property type="match status" value="1"/>
</dbReference>
<evidence type="ECO:0000256" key="7">
    <source>
        <dbReference type="ARBA" id="ARBA00048741"/>
    </source>
</evidence>
<dbReference type="EC" id="6.3.5.4" evidence="3"/>
<dbReference type="InterPro" id="IPR014729">
    <property type="entry name" value="Rossmann-like_a/b/a_fold"/>
</dbReference>
<keyword evidence="4" id="KW-0547">Nucleotide-binding</keyword>
<keyword evidence="10" id="KW-1185">Reference proteome</keyword>
<dbReference type="Gene3D" id="3.60.20.10">
    <property type="entry name" value="Glutamine Phosphoribosylpyrophosphate, subunit 1, domain 1"/>
    <property type="match status" value="1"/>
</dbReference>
<dbReference type="NCBIfam" id="TIGR01536">
    <property type="entry name" value="asn_synth_AEB"/>
    <property type="match status" value="1"/>
</dbReference>
<dbReference type="Pfam" id="PF13537">
    <property type="entry name" value="GATase_7"/>
    <property type="match status" value="1"/>
</dbReference>
<dbReference type="InterPro" id="IPR017932">
    <property type="entry name" value="GATase_2_dom"/>
</dbReference>
<dbReference type="RefSeq" id="WP_290368764.1">
    <property type="nucleotide sequence ID" value="NZ_CAKLDM010000002.1"/>
</dbReference>
<reference evidence="9" key="1">
    <citation type="submission" date="2021-11" db="EMBL/GenBank/DDBJ databases">
        <authorList>
            <person name="Rodrigo-Torres L."/>
            <person name="Arahal R. D."/>
            <person name="Lucena T."/>
        </authorList>
    </citation>
    <scope>NUCLEOTIDE SEQUENCE</scope>
    <source>
        <strain evidence="9">CECT 7928</strain>
    </source>
</reference>
<dbReference type="InterPro" id="IPR006426">
    <property type="entry name" value="Asn_synth_AEB"/>
</dbReference>
<evidence type="ECO:0000256" key="5">
    <source>
        <dbReference type="ARBA" id="ARBA00022840"/>
    </source>
</evidence>
<comment type="pathway">
    <text evidence="1">Amino-acid biosynthesis; L-asparagine biosynthesis; L-asparagine from L-aspartate (L-Gln route): step 1/1.</text>
</comment>
<dbReference type="SUPFAM" id="SSF56235">
    <property type="entry name" value="N-terminal nucleophile aminohydrolases (Ntn hydrolases)"/>
    <property type="match status" value="1"/>
</dbReference>
<comment type="similarity">
    <text evidence="2">Belongs to the asparagine synthetase family.</text>
</comment>
<dbReference type="PROSITE" id="PS51278">
    <property type="entry name" value="GATASE_TYPE_2"/>
    <property type="match status" value="1"/>
</dbReference>
<proteinExistence type="inferred from homology"/>
<feature type="domain" description="Glutamine amidotransferase type-2" evidence="8">
    <location>
        <begin position="2"/>
        <end position="210"/>
    </location>
</feature>
<dbReference type="GO" id="GO:0004066">
    <property type="term" value="F:asparagine synthase (glutamine-hydrolyzing) activity"/>
    <property type="evidence" value="ECO:0007669"/>
    <property type="project" value="UniProtKB-EC"/>
</dbReference>
<dbReference type="CDD" id="cd00712">
    <property type="entry name" value="AsnB"/>
    <property type="match status" value="1"/>
</dbReference>
<evidence type="ECO:0000256" key="1">
    <source>
        <dbReference type="ARBA" id="ARBA00005187"/>
    </source>
</evidence>
<dbReference type="InterPro" id="IPR033738">
    <property type="entry name" value="AsnB_N"/>
</dbReference>
<keyword evidence="6" id="KW-0315">Glutamine amidotransferase</keyword>
<dbReference type="InterPro" id="IPR029055">
    <property type="entry name" value="Ntn_hydrolases_N"/>
</dbReference>